<sequence>MPPRAVFTHGQDSSVIWPTTRPISPIQQDPLLHDSSPLNPYHSPVAPTFTRGQSTLQAHRQQDWDLRRRSNDSLGSNFTVEEEARIQAQVARNLSMLGQERVGGEGDIVHIPQPSAKRFSFEYDL</sequence>
<reference evidence="2 3" key="1">
    <citation type="submission" date="2015-09" db="EMBL/GenBank/DDBJ databases">
        <title>Host preference determinants of Valsa canker pathogens revealed by comparative genomics.</title>
        <authorList>
            <person name="Yin Z."/>
            <person name="Huang L."/>
        </authorList>
    </citation>
    <scope>NUCLEOTIDE SEQUENCE [LARGE SCALE GENOMIC DNA]</scope>
    <source>
        <strain evidence="2 3">SXYLt</strain>
    </source>
</reference>
<evidence type="ECO:0000313" key="2">
    <source>
        <dbReference type="EMBL" id="ROW14523.1"/>
    </source>
</evidence>
<feature type="region of interest" description="Disordered" evidence="1">
    <location>
        <begin position="16"/>
        <end position="53"/>
    </location>
</feature>
<protein>
    <submittedName>
        <fullName evidence="2">Uncharacterized protein</fullName>
    </submittedName>
</protein>
<gene>
    <name evidence="2" type="ORF">VPNG_03130</name>
</gene>
<name>A0A423XEG2_9PEZI</name>
<organism evidence="2 3">
    <name type="scientific">Cytospora leucostoma</name>
    <dbReference type="NCBI Taxonomy" id="1230097"/>
    <lineage>
        <taxon>Eukaryota</taxon>
        <taxon>Fungi</taxon>
        <taxon>Dikarya</taxon>
        <taxon>Ascomycota</taxon>
        <taxon>Pezizomycotina</taxon>
        <taxon>Sordariomycetes</taxon>
        <taxon>Sordariomycetidae</taxon>
        <taxon>Diaporthales</taxon>
        <taxon>Cytosporaceae</taxon>
        <taxon>Cytospora</taxon>
    </lineage>
</organism>
<dbReference type="InParanoid" id="A0A423XEG2"/>
<feature type="compositionally biased region" description="Polar residues" evidence="1">
    <location>
        <begin position="16"/>
        <end position="27"/>
    </location>
</feature>
<dbReference type="AlphaFoldDB" id="A0A423XEG2"/>
<evidence type="ECO:0000313" key="3">
    <source>
        <dbReference type="Proteomes" id="UP000285146"/>
    </source>
</evidence>
<dbReference type="Proteomes" id="UP000285146">
    <property type="component" value="Unassembled WGS sequence"/>
</dbReference>
<dbReference type="STRING" id="1230097.A0A423XEG2"/>
<evidence type="ECO:0000256" key="1">
    <source>
        <dbReference type="SAM" id="MobiDB-lite"/>
    </source>
</evidence>
<keyword evidence="3" id="KW-1185">Reference proteome</keyword>
<dbReference type="OrthoDB" id="5233646at2759"/>
<comment type="caution">
    <text evidence="2">The sequence shown here is derived from an EMBL/GenBank/DDBJ whole genome shotgun (WGS) entry which is preliminary data.</text>
</comment>
<dbReference type="EMBL" id="LKEB01000013">
    <property type="protein sequence ID" value="ROW14523.1"/>
    <property type="molecule type" value="Genomic_DNA"/>
</dbReference>
<accession>A0A423XEG2</accession>
<proteinExistence type="predicted"/>